<feature type="transmembrane region" description="Helical" evidence="7">
    <location>
        <begin position="72"/>
        <end position="90"/>
    </location>
</feature>
<dbReference type="AlphaFoldDB" id="A0A4R3JG03"/>
<evidence type="ECO:0000256" key="3">
    <source>
        <dbReference type="ARBA" id="ARBA00022989"/>
    </source>
</evidence>
<reference evidence="8 9" key="1">
    <citation type="submission" date="2019-03" db="EMBL/GenBank/DDBJ databases">
        <title>Genomic Encyclopedia of Type Strains, Phase IV (KMG-IV): sequencing the most valuable type-strain genomes for metagenomic binning, comparative biology and taxonomic classification.</title>
        <authorList>
            <person name="Goeker M."/>
        </authorList>
    </citation>
    <scope>NUCLEOTIDE SEQUENCE [LARGE SCALE GENOMIC DNA]</scope>
    <source>
        <strain evidence="8 9">DSM 101688</strain>
    </source>
</reference>
<evidence type="ECO:0000256" key="7">
    <source>
        <dbReference type="SAM" id="Phobius"/>
    </source>
</evidence>
<dbReference type="PANTHER" id="PTHR15415:SF7">
    <property type="entry name" value="MICOS COMPLEX SUBUNIT MIC60"/>
    <property type="match status" value="1"/>
</dbReference>
<sequence>MSDEAKSTTPPVSPPTGDASPGSTDPASEKSAGKSSPGKGRTKDGDGAPQSAPRPGDEDGAPTKASTPMSGVVFWIVFAVLFLAGGAYVTRSAWMPSVAPMFGGVSVEQGAPKPEASSAASLRLDAFAQALTRAQDRITALEKRLDAEDAAFAAARKSAQGLSARLDILEARIAENSGVSGGAAQAQTKALAETLATLRTDMKGVERRLGEVEGAVTAQSADASSSEALVLATAQLFDATRADTSFSAALDALHAVAGDDPEVARVVQLLTPHAAVGIPNLEALRGRFDAMAGDVLRAKIAPGGAGVWDRVKVGLARLVTVRRTGANGGGDPVDGALAAAQSALDKGDLEVAVRALERLQGAPGEAAAAWLGDANARLQVDRAIGQLRTLALTRLQSAGGR</sequence>
<keyword evidence="4 7" id="KW-0472">Membrane</keyword>
<evidence type="ECO:0000313" key="8">
    <source>
        <dbReference type="EMBL" id="TCS64812.1"/>
    </source>
</evidence>
<dbReference type="InterPro" id="IPR019133">
    <property type="entry name" value="MIC60"/>
</dbReference>
<protein>
    <submittedName>
        <fullName evidence="8">Inner membrane protein</fullName>
    </submittedName>
</protein>
<evidence type="ECO:0000256" key="1">
    <source>
        <dbReference type="ARBA" id="ARBA00004370"/>
    </source>
</evidence>
<accession>A0A4R3JG03</accession>
<dbReference type="GO" id="GO:0016020">
    <property type="term" value="C:membrane"/>
    <property type="evidence" value="ECO:0007669"/>
    <property type="project" value="UniProtKB-SubCell"/>
</dbReference>
<keyword evidence="9" id="KW-1185">Reference proteome</keyword>
<name>A0A4R3JG03_9PROT</name>
<dbReference type="PANTHER" id="PTHR15415">
    <property type="entry name" value="MITOFILIN"/>
    <property type="match status" value="1"/>
</dbReference>
<evidence type="ECO:0000256" key="4">
    <source>
        <dbReference type="ARBA" id="ARBA00023136"/>
    </source>
</evidence>
<keyword evidence="5" id="KW-0175">Coiled coil</keyword>
<dbReference type="EMBL" id="SLZW01000001">
    <property type="protein sequence ID" value="TCS64812.1"/>
    <property type="molecule type" value="Genomic_DNA"/>
</dbReference>
<comment type="subcellular location">
    <subcellularLocation>
        <location evidence="1">Membrane</location>
    </subcellularLocation>
</comment>
<feature type="coiled-coil region" evidence="5">
    <location>
        <begin position="124"/>
        <end position="151"/>
    </location>
</feature>
<evidence type="ECO:0000256" key="6">
    <source>
        <dbReference type="SAM" id="MobiDB-lite"/>
    </source>
</evidence>
<dbReference type="Gene3D" id="1.20.5.340">
    <property type="match status" value="1"/>
</dbReference>
<dbReference type="Proteomes" id="UP000295304">
    <property type="component" value="Unassembled WGS sequence"/>
</dbReference>
<feature type="region of interest" description="Disordered" evidence="6">
    <location>
        <begin position="1"/>
        <end position="65"/>
    </location>
</feature>
<comment type="caution">
    <text evidence="8">The sequence shown here is derived from an EMBL/GenBank/DDBJ whole genome shotgun (WGS) entry which is preliminary data.</text>
</comment>
<organism evidence="8 9">
    <name type="scientific">Varunaivibrio sulfuroxidans</name>
    <dbReference type="NCBI Taxonomy" id="1773489"/>
    <lineage>
        <taxon>Bacteria</taxon>
        <taxon>Pseudomonadati</taxon>
        <taxon>Pseudomonadota</taxon>
        <taxon>Alphaproteobacteria</taxon>
        <taxon>Rhodospirillales</taxon>
        <taxon>Magnetovibrionaceae</taxon>
        <taxon>Varunaivibrio</taxon>
    </lineage>
</organism>
<keyword evidence="3 7" id="KW-1133">Transmembrane helix</keyword>
<evidence type="ECO:0000313" key="9">
    <source>
        <dbReference type="Proteomes" id="UP000295304"/>
    </source>
</evidence>
<dbReference type="RefSeq" id="WP_132937561.1">
    <property type="nucleotide sequence ID" value="NZ_CP119676.1"/>
</dbReference>
<evidence type="ECO:0000256" key="2">
    <source>
        <dbReference type="ARBA" id="ARBA00022692"/>
    </source>
</evidence>
<dbReference type="Pfam" id="PF09731">
    <property type="entry name" value="Mitofilin"/>
    <property type="match status" value="1"/>
</dbReference>
<keyword evidence="2 7" id="KW-0812">Transmembrane</keyword>
<gene>
    <name evidence="8" type="ORF">EDD55_101142</name>
</gene>
<proteinExistence type="predicted"/>
<evidence type="ECO:0000256" key="5">
    <source>
        <dbReference type="SAM" id="Coils"/>
    </source>
</evidence>